<keyword evidence="1" id="KW-0805">Transcription regulation</keyword>
<dbReference type="Proteomes" id="UP001153387">
    <property type="component" value="Unassembled WGS sequence"/>
</dbReference>
<dbReference type="AlphaFoldDB" id="A0A9X4QR29"/>
<dbReference type="InterPro" id="IPR036390">
    <property type="entry name" value="WH_DNA-bd_sf"/>
</dbReference>
<evidence type="ECO:0000313" key="6">
    <source>
        <dbReference type="Proteomes" id="UP001153387"/>
    </source>
</evidence>
<dbReference type="InterPro" id="IPR002577">
    <property type="entry name" value="HTH_HxlR"/>
</dbReference>
<protein>
    <submittedName>
        <fullName evidence="5">Helix-turn-helix transcriptional regulator</fullName>
    </submittedName>
</protein>
<dbReference type="PANTHER" id="PTHR33204">
    <property type="entry name" value="TRANSCRIPTIONAL REGULATOR, MARR FAMILY"/>
    <property type="match status" value="1"/>
</dbReference>
<evidence type="ECO:0000259" key="4">
    <source>
        <dbReference type="PROSITE" id="PS51118"/>
    </source>
</evidence>
<dbReference type="PROSITE" id="PS51118">
    <property type="entry name" value="HTH_HXLR"/>
    <property type="match status" value="1"/>
</dbReference>
<proteinExistence type="predicted"/>
<evidence type="ECO:0000313" key="5">
    <source>
        <dbReference type="EMBL" id="MDG0794405.1"/>
    </source>
</evidence>
<evidence type="ECO:0000256" key="1">
    <source>
        <dbReference type="ARBA" id="ARBA00023015"/>
    </source>
</evidence>
<keyword evidence="6" id="KW-1185">Reference proteome</keyword>
<evidence type="ECO:0000256" key="3">
    <source>
        <dbReference type="ARBA" id="ARBA00023163"/>
    </source>
</evidence>
<gene>
    <name evidence="5" type="ORF">OMP38_28900</name>
</gene>
<accession>A0A9X4QR29</accession>
<organism evidence="5 6">
    <name type="scientific">Cohnella ginsengisoli</name>
    <dbReference type="NCBI Taxonomy" id="425004"/>
    <lineage>
        <taxon>Bacteria</taxon>
        <taxon>Bacillati</taxon>
        <taxon>Bacillota</taxon>
        <taxon>Bacilli</taxon>
        <taxon>Bacillales</taxon>
        <taxon>Paenibacillaceae</taxon>
        <taxon>Cohnella</taxon>
    </lineage>
</organism>
<dbReference type="InterPro" id="IPR036388">
    <property type="entry name" value="WH-like_DNA-bd_sf"/>
</dbReference>
<keyword evidence="2" id="KW-0238">DNA-binding</keyword>
<evidence type="ECO:0000256" key="2">
    <source>
        <dbReference type="ARBA" id="ARBA00023125"/>
    </source>
</evidence>
<sequence>MLQTIKFEANETATNPVGTAMSVIGGKWKGVILYQLIQQEARFNQLRRMIPGITQRMLVLQLRDLEREGLVQRIVYQETPPKIGYRLTDYGHTLVPVILMLKEWGESHQTAMH</sequence>
<dbReference type="GO" id="GO:0003677">
    <property type="term" value="F:DNA binding"/>
    <property type="evidence" value="ECO:0007669"/>
    <property type="project" value="UniProtKB-KW"/>
</dbReference>
<feature type="domain" description="HTH hxlR-type" evidence="4">
    <location>
        <begin position="15"/>
        <end position="113"/>
    </location>
</feature>
<dbReference type="Gene3D" id="1.10.10.10">
    <property type="entry name" value="Winged helix-like DNA-binding domain superfamily/Winged helix DNA-binding domain"/>
    <property type="match status" value="1"/>
</dbReference>
<reference evidence="5 6" key="1">
    <citation type="submission" date="2022-10" db="EMBL/GenBank/DDBJ databases">
        <title>Comparative genomic analysis of Cohnella hashimotonis sp. nov., isolated from the International Space Station.</title>
        <authorList>
            <person name="Simpson A."/>
            <person name="Venkateswaran K."/>
        </authorList>
    </citation>
    <scope>NUCLEOTIDE SEQUENCE [LARGE SCALE GENOMIC DNA]</scope>
    <source>
        <strain evidence="5 6">DSM 18997</strain>
    </source>
</reference>
<dbReference type="SUPFAM" id="SSF46785">
    <property type="entry name" value="Winged helix' DNA-binding domain"/>
    <property type="match status" value="1"/>
</dbReference>
<dbReference type="RefSeq" id="WP_277568154.1">
    <property type="nucleotide sequence ID" value="NZ_JAPDHZ010000006.1"/>
</dbReference>
<name>A0A9X4QR29_9BACL</name>
<dbReference type="EMBL" id="JAPDHZ010000006">
    <property type="protein sequence ID" value="MDG0794405.1"/>
    <property type="molecule type" value="Genomic_DNA"/>
</dbReference>
<keyword evidence="3" id="KW-0804">Transcription</keyword>
<dbReference type="PANTHER" id="PTHR33204:SF33">
    <property type="entry name" value="TRANSCRIPTIONAL REGULATOR, MARR FAMILY"/>
    <property type="match status" value="1"/>
</dbReference>
<comment type="caution">
    <text evidence="5">The sequence shown here is derived from an EMBL/GenBank/DDBJ whole genome shotgun (WGS) entry which is preliminary data.</text>
</comment>
<dbReference type="Pfam" id="PF01638">
    <property type="entry name" value="HxlR"/>
    <property type="match status" value="1"/>
</dbReference>